<feature type="domain" description="TadE-like" evidence="3">
    <location>
        <begin position="13"/>
        <end position="53"/>
    </location>
</feature>
<dbReference type="eggNOG" id="COG4961">
    <property type="taxonomic scope" value="Bacteria"/>
</dbReference>
<feature type="compositionally biased region" description="Basic and acidic residues" evidence="1">
    <location>
        <begin position="378"/>
        <end position="397"/>
    </location>
</feature>
<dbReference type="STRING" id="1297742.A176_002239"/>
<protein>
    <submittedName>
        <fullName evidence="4">Pilus biogenesis protein, TadE family</fullName>
    </submittedName>
</protein>
<name>A0A0H4XBM0_9BACT</name>
<dbReference type="InterPro" id="IPR012495">
    <property type="entry name" value="TadE-like_dom"/>
</dbReference>
<feature type="region of interest" description="Disordered" evidence="1">
    <location>
        <begin position="371"/>
        <end position="397"/>
    </location>
</feature>
<accession>A0A0H4XBM0</accession>
<evidence type="ECO:0000313" key="4">
    <source>
        <dbReference type="EMBL" id="AKQ65327.1"/>
    </source>
</evidence>
<dbReference type="Pfam" id="PF07811">
    <property type="entry name" value="TadE"/>
    <property type="match status" value="1"/>
</dbReference>
<evidence type="ECO:0000313" key="5">
    <source>
        <dbReference type="Proteomes" id="UP000009026"/>
    </source>
</evidence>
<dbReference type="EMBL" id="CP012109">
    <property type="protein sequence ID" value="AKQ65327.1"/>
    <property type="molecule type" value="Genomic_DNA"/>
</dbReference>
<dbReference type="Proteomes" id="UP000009026">
    <property type="component" value="Chromosome"/>
</dbReference>
<dbReference type="KEGG" id="mym:A176_002239"/>
<keyword evidence="2" id="KW-0812">Transmembrane</keyword>
<sequence length="397" mass="44131">MRARHHLRSRSRGAATVEFALSVPLLVTILMFSMYLTELVRAKLKLQEAARYAVWEMTSYALSDFANGRHDDAFEDARQEAHDEFVERYKDMDSVEPNGPGGNFIARFTDVQATITNKEIALLESGMLSRPSTSEGGGLAGAILGPLNNGMGWVLNQWGFNNKGWVESEVQMTYQNTILPTSYLDESGGRGGFFKENMMGGRDLGSMTLKSKYSMYANGWHMPDGGDAIIRGRRAGQHTGGDLNQPHGLYRQVDRMVYLGFASTLDSLGIGAILDVVASVLPNFLGTFVVARNYGVGNSQKGDCTGLAQYDAKASSGLHVMHKRRFELTDHERPNCFDTAPFRDEMTYNDSNYIKVFNARGEYYMGCKRAMADDPTDPDARPESTRNDEQDQKIPCE</sequence>
<dbReference type="OrthoDB" id="5378961at2"/>
<dbReference type="AlphaFoldDB" id="A0A0H4XBM0"/>
<dbReference type="RefSeq" id="WP_002636721.1">
    <property type="nucleotide sequence ID" value="NZ_CP012109.1"/>
</dbReference>
<proteinExistence type="predicted"/>
<gene>
    <name evidence="4" type="ORF">A176_002239</name>
</gene>
<keyword evidence="5" id="KW-1185">Reference proteome</keyword>
<feature type="transmembrane region" description="Helical" evidence="2">
    <location>
        <begin position="12"/>
        <end position="36"/>
    </location>
</feature>
<keyword evidence="2" id="KW-1133">Transmembrane helix</keyword>
<evidence type="ECO:0000259" key="3">
    <source>
        <dbReference type="Pfam" id="PF07811"/>
    </source>
</evidence>
<organism evidence="4 5">
    <name type="scientific">Pseudomyxococcus hansupus</name>
    <dbReference type="NCBI Taxonomy" id="1297742"/>
    <lineage>
        <taxon>Bacteria</taxon>
        <taxon>Pseudomonadati</taxon>
        <taxon>Myxococcota</taxon>
        <taxon>Myxococcia</taxon>
        <taxon>Myxococcales</taxon>
        <taxon>Cystobacterineae</taxon>
        <taxon>Myxococcaceae</taxon>
        <taxon>Pseudomyxococcus</taxon>
    </lineage>
</organism>
<reference evidence="4 5" key="1">
    <citation type="journal article" date="2016" name="PLoS ONE">
        <title>Complete Genome Sequence and Comparative Genomics of a Novel Myxobacterium Myxococcus hansupus.</title>
        <authorList>
            <person name="Sharma G."/>
            <person name="Narwani T."/>
            <person name="Subramanian S."/>
        </authorList>
    </citation>
    <scope>NUCLEOTIDE SEQUENCE [LARGE SCALE GENOMIC DNA]</scope>
    <source>
        <strain evidence="5">mixupus</strain>
    </source>
</reference>
<evidence type="ECO:0000256" key="1">
    <source>
        <dbReference type="SAM" id="MobiDB-lite"/>
    </source>
</evidence>
<dbReference type="PATRIC" id="fig|1297742.4.peg.2264"/>
<evidence type="ECO:0000256" key="2">
    <source>
        <dbReference type="SAM" id="Phobius"/>
    </source>
</evidence>
<keyword evidence="2" id="KW-0472">Membrane</keyword>